<dbReference type="EMBL" id="FNED01000003">
    <property type="protein sequence ID" value="SDI31827.1"/>
    <property type="molecule type" value="Genomic_DNA"/>
</dbReference>
<dbReference type="RefSeq" id="WP_043066129.1">
    <property type="nucleotide sequence ID" value="NZ_BJOA01000029.1"/>
</dbReference>
<evidence type="ECO:0000313" key="2">
    <source>
        <dbReference type="EMBL" id="KON95611.1"/>
    </source>
</evidence>
<reference evidence="2 4" key="1">
    <citation type="submission" date="2015-07" db="EMBL/GenBank/DDBJ databases">
        <title>Fjat-14205 dsm 2895.</title>
        <authorList>
            <person name="Liu B."/>
            <person name="Wang J."/>
            <person name="Zhu Y."/>
            <person name="Liu G."/>
            <person name="Chen Q."/>
            <person name="Chen Z."/>
            <person name="Lan J."/>
            <person name="Che J."/>
            <person name="Ge C."/>
            <person name="Shi H."/>
            <person name="Pan Z."/>
            <person name="Liu X."/>
        </authorList>
    </citation>
    <scope>NUCLEOTIDE SEQUENCE [LARGE SCALE GENOMIC DNA]</scope>
    <source>
        <strain evidence="2 4">DSM 2895</strain>
    </source>
</reference>
<dbReference type="PATRIC" id="fig|47500.12.peg.3359"/>
<evidence type="ECO:0000313" key="5">
    <source>
        <dbReference type="Proteomes" id="UP000182836"/>
    </source>
</evidence>
<evidence type="ECO:0000313" key="3">
    <source>
        <dbReference type="EMBL" id="SDI31827.1"/>
    </source>
</evidence>
<keyword evidence="4" id="KW-1185">Reference proteome</keyword>
<accession>A0A0D1UU23</accession>
<evidence type="ECO:0000313" key="4">
    <source>
        <dbReference type="Proteomes" id="UP000037269"/>
    </source>
</evidence>
<keyword evidence="1" id="KW-0175">Coiled coil</keyword>
<dbReference type="Pfam" id="PF09388">
    <property type="entry name" value="SpoOE-like"/>
    <property type="match status" value="1"/>
</dbReference>
<proteinExistence type="predicted"/>
<evidence type="ECO:0000256" key="1">
    <source>
        <dbReference type="SAM" id="Coils"/>
    </source>
</evidence>
<feature type="coiled-coil region" evidence="1">
    <location>
        <begin position="10"/>
        <end position="37"/>
    </location>
</feature>
<dbReference type="GeneID" id="42305364"/>
<reference evidence="3 5" key="2">
    <citation type="submission" date="2016-10" db="EMBL/GenBank/DDBJ databases">
        <authorList>
            <person name="de Groot N.N."/>
        </authorList>
    </citation>
    <scope>NUCLEOTIDE SEQUENCE [LARGE SCALE GENOMIC DNA]</scope>
    <source>
        <strain evidence="3 5">DSM 2895</strain>
    </source>
</reference>
<dbReference type="InterPro" id="IPR037208">
    <property type="entry name" value="Spo0E-like_sf"/>
</dbReference>
<dbReference type="InterPro" id="IPR018540">
    <property type="entry name" value="Spo0E-like"/>
</dbReference>
<dbReference type="OrthoDB" id="2680326at2"/>
<dbReference type="GO" id="GO:0046983">
    <property type="term" value="F:protein dimerization activity"/>
    <property type="evidence" value="ECO:0007669"/>
    <property type="project" value="InterPro"/>
</dbReference>
<name>A0A0D1UU23_ANEMI</name>
<protein>
    <submittedName>
        <fullName evidence="3">Spo0E like sporulation regulatory protein</fullName>
    </submittedName>
</protein>
<gene>
    <name evidence="2" type="ORF">AF333_09140</name>
    <name evidence="3" type="ORF">SAMN04487909_10354</name>
</gene>
<sequence>MICICMEHNDMSLMSQLESLQREITQLRENMYKLAKEKKSLSHPDVVKISQQLDAKLNLHDRFFRAH</sequence>
<organism evidence="2 4">
    <name type="scientific">Aneurinibacillus migulanus</name>
    <name type="common">Bacillus migulanus</name>
    <dbReference type="NCBI Taxonomy" id="47500"/>
    <lineage>
        <taxon>Bacteria</taxon>
        <taxon>Bacillati</taxon>
        <taxon>Bacillota</taxon>
        <taxon>Bacilli</taxon>
        <taxon>Bacillales</taxon>
        <taxon>Paenibacillaceae</taxon>
        <taxon>Aneurinibacillus group</taxon>
        <taxon>Aneurinibacillus</taxon>
    </lineage>
</organism>
<dbReference type="GO" id="GO:0043937">
    <property type="term" value="P:regulation of sporulation"/>
    <property type="evidence" value="ECO:0007669"/>
    <property type="project" value="InterPro"/>
</dbReference>
<dbReference type="EMBL" id="LGUG01000004">
    <property type="protein sequence ID" value="KON95611.1"/>
    <property type="molecule type" value="Genomic_DNA"/>
</dbReference>
<dbReference type="AlphaFoldDB" id="A0A0D1UU23"/>
<dbReference type="SUPFAM" id="SSF140500">
    <property type="entry name" value="BAS1536-like"/>
    <property type="match status" value="1"/>
</dbReference>
<dbReference type="Gene3D" id="4.10.280.10">
    <property type="entry name" value="Helix-loop-helix DNA-binding domain"/>
    <property type="match status" value="1"/>
</dbReference>
<dbReference type="InterPro" id="IPR036638">
    <property type="entry name" value="HLH_DNA-bd_sf"/>
</dbReference>
<dbReference type="Proteomes" id="UP000182836">
    <property type="component" value="Unassembled WGS sequence"/>
</dbReference>
<dbReference type="Proteomes" id="UP000037269">
    <property type="component" value="Unassembled WGS sequence"/>
</dbReference>